<dbReference type="Proteomes" id="UP000199600">
    <property type="component" value="Unassembled WGS sequence"/>
</dbReference>
<dbReference type="RefSeq" id="WP_186412286.1">
    <property type="nucleotide sequence ID" value="NZ_FLQY01000365.1"/>
</dbReference>
<evidence type="ECO:0000259" key="3">
    <source>
        <dbReference type="Pfam" id="PF01636"/>
    </source>
</evidence>
<dbReference type="Gene3D" id="3.90.1200.10">
    <property type="match status" value="1"/>
</dbReference>
<dbReference type="GO" id="GO:0005524">
    <property type="term" value="F:ATP binding"/>
    <property type="evidence" value="ECO:0007669"/>
    <property type="project" value="UniProtKB-KW"/>
</dbReference>
<dbReference type="PANTHER" id="PTHR33540">
    <property type="entry name" value="TRNA THREONYLCARBAMOYLADENOSINE BIOSYNTHESIS PROTEIN TSAE"/>
    <property type="match status" value="1"/>
</dbReference>
<dbReference type="Gene3D" id="3.30.200.20">
    <property type="entry name" value="Phosphorylase Kinase, domain 1"/>
    <property type="match status" value="1"/>
</dbReference>
<dbReference type="Pfam" id="PF01636">
    <property type="entry name" value="APH"/>
    <property type="match status" value="1"/>
</dbReference>
<reference evidence="4 5" key="1">
    <citation type="submission" date="2016-06" db="EMBL/GenBank/DDBJ databases">
        <authorList>
            <person name="Kjaerup R.B."/>
            <person name="Dalgaard T.S."/>
            <person name="Juul-Madsen H.R."/>
        </authorList>
    </citation>
    <scope>NUCLEOTIDE SEQUENCE [LARGE SCALE GENOMIC DNA]</scope>
    <source>
        <strain evidence="4">2</strain>
    </source>
</reference>
<accession>A0A1A8Y0N5</accession>
<name>A0A1A8Y0N5_9RHOO</name>
<feature type="domain" description="Aminoglycoside phosphotransferase" evidence="3">
    <location>
        <begin position="26"/>
        <end position="263"/>
    </location>
</feature>
<protein>
    <submittedName>
        <fullName evidence="4">Aminoglycoside phosphotransferase</fullName>
    </submittedName>
</protein>
<keyword evidence="2" id="KW-0067">ATP-binding</keyword>
<dbReference type="AlphaFoldDB" id="A0A1A8Y0N5"/>
<dbReference type="GO" id="GO:0016740">
    <property type="term" value="F:transferase activity"/>
    <property type="evidence" value="ECO:0007669"/>
    <property type="project" value="UniProtKB-KW"/>
</dbReference>
<dbReference type="InterPro" id="IPR011009">
    <property type="entry name" value="Kinase-like_dom_sf"/>
</dbReference>
<organism evidence="4 5">
    <name type="scientific">Candidatus Propionivibrio aalborgensis</name>
    <dbReference type="NCBI Taxonomy" id="1860101"/>
    <lineage>
        <taxon>Bacteria</taxon>
        <taxon>Pseudomonadati</taxon>
        <taxon>Pseudomonadota</taxon>
        <taxon>Betaproteobacteria</taxon>
        <taxon>Rhodocyclales</taxon>
        <taxon>Rhodocyclaceae</taxon>
        <taxon>Propionivibrio</taxon>
    </lineage>
</organism>
<keyword evidence="5" id="KW-1185">Reference proteome</keyword>
<evidence type="ECO:0000313" key="5">
    <source>
        <dbReference type="Proteomes" id="UP000199600"/>
    </source>
</evidence>
<dbReference type="SUPFAM" id="SSF56112">
    <property type="entry name" value="Protein kinase-like (PK-like)"/>
    <property type="match status" value="1"/>
</dbReference>
<evidence type="ECO:0000313" key="4">
    <source>
        <dbReference type="EMBL" id="SBT10715.1"/>
    </source>
</evidence>
<keyword evidence="1" id="KW-0547">Nucleotide-binding</keyword>
<sequence>MPRSALLRSWLDKLFSSQYPDKDFLVEPASADASFRRYFRVSLPDGNTRIVMDAPPEREDCRPFLKVAALFSAAGVHVPTVYAEDLNQGFLLLSDLGSATYLDVLNLDTAPRLYRDANAALVTIQTASRPGVLPDYDRALLERELELFPDWYVARHLGAKLDVDQQTTLRTVFDRILANNLAQPRVYVHRDYHSRNLMVCGMAGSNGTSARASSIHENPGIIDFQDAVYGPITYDLVSLYRDAYIHWEEAQELDFVIRYWEMARKAGLPVHADFHDFYRDYEWMGAQRQLKVLGIFARLCHRDGKESYLKDMPRVLSYLRQTCERYLELRPLARLLDQLENRQVVAGYTF</sequence>
<evidence type="ECO:0000256" key="1">
    <source>
        <dbReference type="ARBA" id="ARBA00022741"/>
    </source>
</evidence>
<proteinExistence type="predicted"/>
<keyword evidence="4" id="KW-0808">Transferase</keyword>
<evidence type="ECO:0000256" key="2">
    <source>
        <dbReference type="ARBA" id="ARBA00022840"/>
    </source>
</evidence>
<dbReference type="InterPro" id="IPR002575">
    <property type="entry name" value="Aminoglycoside_PTrfase"/>
</dbReference>
<dbReference type="EMBL" id="FLQY01000365">
    <property type="protein sequence ID" value="SBT10715.1"/>
    <property type="molecule type" value="Genomic_DNA"/>
</dbReference>
<gene>
    <name evidence="4" type="ORF">PROAA_620002</name>
</gene>
<dbReference type="PANTHER" id="PTHR33540:SF1">
    <property type="entry name" value="N-ACETYLMURAMATE_N-ACETYLGLUCOSAMINE KINASE"/>
    <property type="match status" value="1"/>
</dbReference>